<evidence type="ECO:0000256" key="3">
    <source>
        <dbReference type="ARBA" id="ARBA00022824"/>
    </source>
</evidence>
<evidence type="ECO:0000256" key="6">
    <source>
        <dbReference type="RuleBase" id="RU363132"/>
    </source>
</evidence>
<comment type="subcellular location">
    <subcellularLocation>
        <location evidence="1 6">Endoplasmic reticulum membrane</location>
        <topology evidence="1 6">Multi-pass membrane protein</topology>
    </subcellularLocation>
</comment>
<feature type="compositionally biased region" description="Low complexity" evidence="7">
    <location>
        <begin position="271"/>
        <end position="297"/>
    </location>
</feature>
<dbReference type="OrthoDB" id="567788at2759"/>
<dbReference type="PROSITE" id="PS50845">
    <property type="entry name" value="RETICULON"/>
    <property type="match status" value="1"/>
</dbReference>
<organism evidence="9 10">
    <name type="scientific">Niveomyces insectorum RCEF 264</name>
    <dbReference type="NCBI Taxonomy" id="1081102"/>
    <lineage>
        <taxon>Eukaryota</taxon>
        <taxon>Fungi</taxon>
        <taxon>Dikarya</taxon>
        <taxon>Ascomycota</taxon>
        <taxon>Pezizomycotina</taxon>
        <taxon>Sordariomycetes</taxon>
        <taxon>Hypocreomycetidae</taxon>
        <taxon>Hypocreales</taxon>
        <taxon>Cordycipitaceae</taxon>
        <taxon>Niveomyces</taxon>
    </lineage>
</organism>
<comment type="caution">
    <text evidence="9">The sequence shown here is derived from an EMBL/GenBank/DDBJ whole genome shotgun (WGS) entry which is preliminary data.</text>
</comment>
<dbReference type="AlphaFoldDB" id="A0A167N2F4"/>
<evidence type="ECO:0000256" key="5">
    <source>
        <dbReference type="ARBA" id="ARBA00023136"/>
    </source>
</evidence>
<keyword evidence="10" id="KW-1185">Reference proteome</keyword>
<feature type="region of interest" description="Disordered" evidence="7">
    <location>
        <begin position="259"/>
        <end position="336"/>
    </location>
</feature>
<feature type="compositionally biased region" description="Acidic residues" evidence="7">
    <location>
        <begin position="320"/>
        <end position="336"/>
    </location>
</feature>
<reference evidence="9 10" key="1">
    <citation type="journal article" date="2016" name="Genome Biol. Evol.">
        <title>Divergent and convergent evolution of fungal pathogenicity.</title>
        <authorList>
            <person name="Shang Y."/>
            <person name="Xiao G."/>
            <person name="Zheng P."/>
            <person name="Cen K."/>
            <person name="Zhan S."/>
            <person name="Wang C."/>
        </authorList>
    </citation>
    <scope>NUCLEOTIDE SEQUENCE [LARGE SCALE GENOMIC DNA]</scope>
    <source>
        <strain evidence="9 10">RCEF 264</strain>
    </source>
</reference>
<feature type="domain" description="Reticulon" evidence="8">
    <location>
        <begin position="57"/>
        <end position="254"/>
    </location>
</feature>
<dbReference type="InterPro" id="IPR003388">
    <property type="entry name" value="Reticulon"/>
</dbReference>
<feature type="transmembrane region" description="Helical" evidence="6">
    <location>
        <begin position="95"/>
        <end position="114"/>
    </location>
</feature>
<keyword evidence="3 6" id="KW-0256">Endoplasmic reticulum</keyword>
<gene>
    <name evidence="9" type="ORF">SPI_08543</name>
</gene>
<feature type="compositionally biased region" description="Polar residues" evidence="7">
    <location>
        <begin position="24"/>
        <end position="36"/>
    </location>
</feature>
<feature type="transmembrane region" description="Helical" evidence="6">
    <location>
        <begin position="158"/>
        <end position="178"/>
    </location>
</feature>
<dbReference type="Proteomes" id="UP000076874">
    <property type="component" value="Unassembled WGS sequence"/>
</dbReference>
<dbReference type="GO" id="GO:0005789">
    <property type="term" value="C:endoplasmic reticulum membrane"/>
    <property type="evidence" value="ECO:0007669"/>
    <property type="project" value="UniProtKB-SubCell"/>
</dbReference>
<keyword evidence="4 6" id="KW-1133">Transmembrane helix</keyword>
<evidence type="ECO:0000256" key="7">
    <source>
        <dbReference type="SAM" id="MobiDB-lite"/>
    </source>
</evidence>
<protein>
    <recommendedName>
        <fullName evidence="6">Reticulon-like protein</fullName>
    </recommendedName>
</protein>
<keyword evidence="5 6" id="KW-0472">Membrane</keyword>
<dbReference type="EMBL" id="AZHD01000021">
    <property type="protein sequence ID" value="OAA55039.1"/>
    <property type="molecule type" value="Genomic_DNA"/>
</dbReference>
<evidence type="ECO:0000313" key="9">
    <source>
        <dbReference type="EMBL" id="OAA55039.1"/>
    </source>
</evidence>
<proteinExistence type="predicted"/>
<name>A0A167N2F4_9HYPO</name>
<feature type="transmembrane region" description="Helical" evidence="6">
    <location>
        <begin position="184"/>
        <end position="202"/>
    </location>
</feature>
<evidence type="ECO:0000256" key="4">
    <source>
        <dbReference type="ARBA" id="ARBA00022989"/>
    </source>
</evidence>
<accession>A0A167N2F4</accession>
<evidence type="ECO:0000256" key="1">
    <source>
        <dbReference type="ARBA" id="ARBA00004477"/>
    </source>
</evidence>
<keyword evidence="2 6" id="KW-0812">Transmembrane</keyword>
<dbReference type="Pfam" id="PF02453">
    <property type="entry name" value="Reticulon"/>
    <property type="match status" value="1"/>
</dbReference>
<evidence type="ECO:0000259" key="8">
    <source>
        <dbReference type="PROSITE" id="PS50845"/>
    </source>
</evidence>
<evidence type="ECO:0000313" key="10">
    <source>
        <dbReference type="Proteomes" id="UP000076874"/>
    </source>
</evidence>
<evidence type="ECO:0000256" key="2">
    <source>
        <dbReference type="ARBA" id="ARBA00022692"/>
    </source>
</evidence>
<feature type="transmembrane region" description="Helical" evidence="6">
    <location>
        <begin position="70"/>
        <end position="88"/>
    </location>
</feature>
<feature type="region of interest" description="Disordered" evidence="7">
    <location>
        <begin position="20"/>
        <end position="45"/>
    </location>
</feature>
<dbReference type="STRING" id="1081102.A0A167N2F4"/>
<sequence length="336" mass="36200">MADTAGFPVTNGGIHAFAVKDKTTPPSTASSRSVSGRQAPATPTPIDETLTHYQSLFSELLSWNSPRASAIAYSSIVVTILAVKYLDVIRWGFKLTYLLLGVTVAAEIVGKLTIGNGLASQLRPRKYYTLPRETLDGIISDVLGLLNFFVVEAQRILYAENVYASAGACVAAFLSYYLVKVVPYWGLALIGTTVAFFAPLIYKTNKELIDEQLKNASDIVDAQTSQLREAANKHTAHATELTKQYMGDYTAKAQELLRGRSPQATPTPASVKPVPAKTTTSVPAAAPVAKPAAASTKQYDETDFPAAPKEDLKKTQAAAEAEEEEQEEVEEPLIAT</sequence>